<proteinExistence type="predicted"/>
<name>A0A0E9XYN7_ANGAN</name>
<sequence length="17" mass="1766">MASVCTHGFDGQPTSLD</sequence>
<accession>A0A0E9XYN7</accession>
<organism evidence="1">
    <name type="scientific">Anguilla anguilla</name>
    <name type="common">European freshwater eel</name>
    <name type="synonym">Muraena anguilla</name>
    <dbReference type="NCBI Taxonomy" id="7936"/>
    <lineage>
        <taxon>Eukaryota</taxon>
        <taxon>Metazoa</taxon>
        <taxon>Chordata</taxon>
        <taxon>Craniata</taxon>
        <taxon>Vertebrata</taxon>
        <taxon>Euteleostomi</taxon>
        <taxon>Actinopterygii</taxon>
        <taxon>Neopterygii</taxon>
        <taxon>Teleostei</taxon>
        <taxon>Anguilliformes</taxon>
        <taxon>Anguillidae</taxon>
        <taxon>Anguilla</taxon>
    </lineage>
</organism>
<dbReference type="EMBL" id="GBXM01000735">
    <property type="protein sequence ID" value="JAI07843.1"/>
    <property type="molecule type" value="Transcribed_RNA"/>
</dbReference>
<dbReference type="AlphaFoldDB" id="A0A0E9XYN7"/>
<reference evidence="1" key="2">
    <citation type="journal article" date="2015" name="Fish Shellfish Immunol.">
        <title>Early steps in the European eel (Anguilla anguilla)-Vibrio vulnificus interaction in the gills: Role of the RtxA13 toxin.</title>
        <authorList>
            <person name="Callol A."/>
            <person name="Pajuelo D."/>
            <person name="Ebbesson L."/>
            <person name="Teles M."/>
            <person name="MacKenzie S."/>
            <person name="Amaro C."/>
        </authorList>
    </citation>
    <scope>NUCLEOTIDE SEQUENCE</scope>
</reference>
<protein>
    <submittedName>
        <fullName evidence="1">Uncharacterized protein</fullName>
    </submittedName>
</protein>
<evidence type="ECO:0000313" key="1">
    <source>
        <dbReference type="EMBL" id="JAI07843.1"/>
    </source>
</evidence>
<reference evidence="1" key="1">
    <citation type="submission" date="2014-11" db="EMBL/GenBank/DDBJ databases">
        <authorList>
            <person name="Amaro Gonzalez C."/>
        </authorList>
    </citation>
    <scope>NUCLEOTIDE SEQUENCE</scope>
</reference>